<evidence type="ECO:0000256" key="3">
    <source>
        <dbReference type="ARBA" id="ARBA00022723"/>
    </source>
</evidence>
<evidence type="ECO:0000256" key="1">
    <source>
        <dbReference type="ARBA" id="ARBA00001946"/>
    </source>
</evidence>
<dbReference type="GO" id="GO:0008408">
    <property type="term" value="F:3'-5' exonuclease activity"/>
    <property type="evidence" value="ECO:0007669"/>
    <property type="project" value="TreeGrafter"/>
</dbReference>
<comment type="cofactor">
    <cofactor evidence="1">
        <name>Mg(2+)</name>
        <dbReference type="ChEBI" id="CHEBI:18420"/>
    </cofactor>
</comment>
<evidence type="ECO:0000259" key="8">
    <source>
        <dbReference type="SMART" id="SM00479"/>
    </source>
</evidence>
<dbReference type="InterPro" id="IPR013520">
    <property type="entry name" value="Ribonucl_H"/>
</dbReference>
<proteinExistence type="predicted"/>
<keyword evidence="6" id="KW-0460">Magnesium</keyword>
<dbReference type="SMART" id="SM00479">
    <property type="entry name" value="EXOIII"/>
    <property type="match status" value="2"/>
</dbReference>
<feature type="region of interest" description="Disordered" evidence="7">
    <location>
        <begin position="632"/>
        <end position="658"/>
    </location>
</feature>
<dbReference type="PANTHER" id="PTHR30231">
    <property type="entry name" value="DNA POLYMERASE III SUBUNIT EPSILON"/>
    <property type="match status" value="1"/>
</dbReference>
<dbReference type="CDD" id="cd06127">
    <property type="entry name" value="DEDDh"/>
    <property type="match status" value="2"/>
</dbReference>
<dbReference type="Gramene" id="ORUFI10G09970.1">
    <property type="protein sequence ID" value="ORUFI10G09970.1"/>
    <property type="gene ID" value="ORUFI10G09970"/>
</dbReference>
<dbReference type="SUPFAM" id="SSF53098">
    <property type="entry name" value="Ribonuclease H-like"/>
    <property type="match status" value="2"/>
</dbReference>
<organism evidence="9 10">
    <name type="scientific">Oryza rufipogon</name>
    <name type="common">Brownbeard rice</name>
    <name type="synonym">Asian wild rice</name>
    <dbReference type="NCBI Taxonomy" id="4529"/>
    <lineage>
        <taxon>Eukaryota</taxon>
        <taxon>Viridiplantae</taxon>
        <taxon>Streptophyta</taxon>
        <taxon>Embryophyta</taxon>
        <taxon>Tracheophyta</taxon>
        <taxon>Spermatophyta</taxon>
        <taxon>Magnoliopsida</taxon>
        <taxon>Liliopsida</taxon>
        <taxon>Poales</taxon>
        <taxon>Poaceae</taxon>
        <taxon>BOP clade</taxon>
        <taxon>Oryzoideae</taxon>
        <taxon>Oryzeae</taxon>
        <taxon>Oryzinae</taxon>
        <taxon>Oryza</taxon>
    </lineage>
</organism>
<name>A0A0E0QYX8_ORYRU</name>
<dbReference type="GO" id="GO:0046872">
    <property type="term" value="F:metal ion binding"/>
    <property type="evidence" value="ECO:0007669"/>
    <property type="project" value="UniProtKB-KW"/>
</dbReference>
<evidence type="ECO:0000313" key="10">
    <source>
        <dbReference type="Proteomes" id="UP000008022"/>
    </source>
</evidence>
<keyword evidence="4" id="KW-0378">Hydrolase</keyword>
<protein>
    <recommendedName>
        <fullName evidence="8">Exonuclease domain-containing protein</fullName>
    </recommendedName>
</protein>
<evidence type="ECO:0000256" key="4">
    <source>
        <dbReference type="ARBA" id="ARBA00022801"/>
    </source>
</evidence>
<accession>A0A0E0QYX8</accession>
<feature type="domain" description="Exonuclease" evidence="8">
    <location>
        <begin position="436"/>
        <end position="610"/>
    </location>
</feature>
<evidence type="ECO:0000256" key="2">
    <source>
        <dbReference type="ARBA" id="ARBA00022722"/>
    </source>
</evidence>
<keyword evidence="10" id="KW-1185">Reference proteome</keyword>
<dbReference type="Proteomes" id="UP000008022">
    <property type="component" value="Unassembled WGS sequence"/>
</dbReference>
<sequence>MSYTSMEEGEGSSRVMVEEEPKIAFFDVETSMPRGPRERRTLLEFGSIFLCPRQLVEVAEPFVTLVRPSDLGVVTEELERKGITRGALEDAPPFYDVADNIHNALHGRIWAGHNIISFDSEIIREAFAEIGRSPPEPKGMIDTLPLLTQTFGRRAGNMKMANLADYFNLGPQIHRSLYDVRMNLDVLKCCSTVLFLEDNFPELLSGGLRHFPELLSGGFLNPNDISLEFIQVSISFSSCLGKRSLNSGLRTNPFPYEFERSLCIKHNDDPLQLHCIGLRVHYEVSLNQNSEGRPKLSIVVDIPKNLRQVLEFCDEIAKTTFREFGSTSEWRQVIKEYGNRPCVRLNGNIRKKDFSKADVAELEFMFFPGDMVDAFFSVELYNYKNNAGIRLVAKKLVVHCRHPDTAAMEMATSAGEGTSGGGGGGGGAVPEAGGPEIAFFDVETSVPQRAGQGYALLEFGAILVCPRRLVVVGSYATLVRPGDLGVVSAASVRCNGITRDAVAAAPAFRDVADAVYSVLHGRVWAGHNIVRFDLARIREAFAEIGRPPPEPKGMIDTLPLLTQKFGRRAGDMKMASLANYFGLGRQSHRSLDDVRMNLEVLKYCATVLFLEASLPGVLTVENLVERAITRSQANGAASPEVPKPVARSSPDSSKRQRTISRVDNAIQAGGNQQSIDPATNKEPIELISNIEEMTLGSGIQIDASSSGFSGFLEPDDVSTESIQISVPSSYRLTRKTSIKHKGSPIQLCCAGLRIQFGVSTKFLDSAGRPKLNILVDIPENLSKILEFCDGIAQKSSQDSGSTSEWRPLIKKYGYVNRPTVRLHIPTIVSGEAATYGTDIYQKEASGNIQKLVFSKVDVAELDSWFVRGNMVDAFFSLELYDYEENAGIRLVAKKLVVQSK</sequence>
<keyword evidence="2" id="KW-0540">Nuclease</keyword>
<feature type="domain" description="Exonuclease" evidence="8">
    <location>
        <begin position="22"/>
        <end position="196"/>
    </location>
</feature>
<dbReference type="eggNOG" id="ENOG502QPPQ">
    <property type="taxonomic scope" value="Eukaryota"/>
</dbReference>
<dbReference type="InterPro" id="IPR012337">
    <property type="entry name" value="RNaseH-like_sf"/>
</dbReference>
<dbReference type="EnsemblPlants" id="ORUFI10G09970.1">
    <property type="protein sequence ID" value="ORUFI10G09970.1"/>
    <property type="gene ID" value="ORUFI10G09970"/>
</dbReference>
<keyword evidence="5" id="KW-0269">Exonuclease</keyword>
<dbReference type="Pfam" id="PF00929">
    <property type="entry name" value="RNase_T"/>
    <property type="match status" value="2"/>
</dbReference>
<evidence type="ECO:0000313" key="9">
    <source>
        <dbReference type="EnsemblPlants" id="ORUFI10G09970.1"/>
    </source>
</evidence>
<evidence type="ECO:0000256" key="7">
    <source>
        <dbReference type="SAM" id="MobiDB-lite"/>
    </source>
</evidence>
<evidence type="ECO:0000256" key="5">
    <source>
        <dbReference type="ARBA" id="ARBA00022839"/>
    </source>
</evidence>
<evidence type="ECO:0000256" key="6">
    <source>
        <dbReference type="ARBA" id="ARBA00022842"/>
    </source>
</evidence>
<dbReference type="InterPro" id="IPR036397">
    <property type="entry name" value="RNaseH_sf"/>
</dbReference>
<reference evidence="9" key="2">
    <citation type="submission" date="2015-06" db="UniProtKB">
        <authorList>
            <consortium name="EnsemblPlants"/>
        </authorList>
    </citation>
    <scope>IDENTIFICATION</scope>
</reference>
<dbReference type="HOGENOM" id="CLU_378745_0_0_1"/>
<dbReference type="AlphaFoldDB" id="A0A0E0QYX8"/>
<dbReference type="PANTHER" id="PTHR30231:SF4">
    <property type="entry name" value="PROTEIN NEN2"/>
    <property type="match status" value="1"/>
</dbReference>
<dbReference type="STRING" id="4529.A0A0E0QYX8"/>
<dbReference type="FunFam" id="3.30.420.10:FF:000040">
    <property type="entry name" value="Exonuclease family protein"/>
    <property type="match status" value="2"/>
</dbReference>
<dbReference type="Gene3D" id="3.30.420.10">
    <property type="entry name" value="Ribonuclease H-like superfamily/Ribonuclease H"/>
    <property type="match status" value="2"/>
</dbReference>
<reference evidence="10" key="1">
    <citation type="submission" date="2013-06" db="EMBL/GenBank/DDBJ databases">
        <authorList>
            <person name="Zhao Q."/>
        </authorList>
    </citation>
    <scope>NUCLEOTIDE SEQUENCE</scope>
    <source>
        <strain evidence="10">cv. W1943</strain>
    </source>
</reference>
<keyword evidence="3" id="KW-0479">Metal-binding</keyword>
<dbReference type="GO" id="GO:0003676">
    <property type="term" value="F:nucleic acid binding"/>
    <property type="evidence" value="ECO:0007669"/>
    <property type="project" value="InterPro"/>
</dbReference>